<dbReference type="RefSeq" id="WP_119986500.1">
    <property type="nucleotide sequence ID" value="NZ_CP032489.1"/>
</dbReference>
<dbReference type="Proteomes" id="UP000266118">
    <property type="component" value="Chromosome"/>
</dbReference>
<evidence type="ECO:0000313" key="1">
    <source>
        <dbReference type="EMBL" id="AYD47410.1"/>
    </source>
</evidence>
<accession>A0A386HPJ3</accession>
<dbReference type="Gene3D" id="3.90.350.10">
    <property type="entry name" value="Transposase Inhibitor Protein From Tn5, Chain A, domain 1"/>
    <property type="match status" value="1"/>
</dbReference>
<gene>
    <name evidence="1" type="ORF">D6B99_07175</name>
    <name evidence="2" type="ORF">D6B99_13715</name>
</gene>
<dbReference type="OrthoDB" id="2325342at2"/>
<dbReference type="SUPFAM" id="SSF53098">
    <property type="entry name" value="Ribonuclease H-like"/>
    <property type="match status" value="1"/>
</dbReference>
<dbReference type="InterPro" id="IPR012337">
    <property type="entry name" value="RNaseH-like_sf"/>
</dbReference>
<dbReference type="EMBL" id="CP032489">
    <property type="protein sequence ID" value="AYD48563.1"/>
    <property type="molecule type" value="Genomic_DNA"/>
</dbReference>
<reference evidence="1 3" key="1">
    <citation type="submission" date="2018-09" db="EMBL/GenBank/DDBJ databases">
        <title>Arachidicoccus sp. nov., a bacterium isolated from soil.</title>
        <authorList>
            <person name="Weon H.-Y."/>
            <person name="Kwon S.-W."/>
            <person name="Lee S.A."/>
        </authorList>
    </citation>
    <scope>NUCLEOTIDE SEQUENCE [LARGE SCALE GENOMIC DNA]</scope>
    <source>
        <strain evidence="1 3">KIS59-12</strain>
    </source>
</reference>
<evidence type="ECO:0000313" key="3">
    <source>
        <dbReference type="Proteomes" id="UP000266118"/>
    </source>
</evidence>
<dbReference type="KEGG" id="ark:D6B99_13715"/>
<organism evidence="1 3">
    <name type="scientific">Arachidicoccus soli</name>
    <dbReference type="NCBI Taxonomy" id="2341117"/>
    <lineage>
        <taxon>Bacteria</taxon>
        <taxon>Pseudomonadati</taxon>
        <taxon>Bacteroidota</taxon>
        <taxon>Chitinophagia</taxon>
        <taxon>Chitinophagales</taxon>
        <taxon>Chitinophagaceae</taxon>
        <taxon>Arachidicoccus</taxon>
    </lineage>
</organism>
<keyword evidence="3" id="KW-1185">Reference proteome</keyword>
<evidence type="ECO:0000313" key="2">
    <source>
        <dbReference type="EMBL" id="AYD48563.1"/>
    </source>
</evidence>
<sequence>MDANSSAISRFKAQANKFSGILSKGLGKTTGRLIKELIYGIQACKDIKISNIARSLQEDIKLIKTEDRLCRNLAAEDFSNHINEQIIRLGDDKITDEMVIAIDPGDITKPYAKAMENLCGVYDGSEGVGAQGYHLCQVTAANLEHNKIVPLYCEAYSSLDKDYVSGTKKITDTIDKVIQKTGTSGVWAIDRGGDCNEIIQHFTSNDLNFVTRLKLNRWLLTKNKNGGIVAVKADRLETHATLPYKAQINKIEDGKETVINITFGIQRCALFDTPGQWFNVVIIEGFGQHPMVLLSNLEPQNTEPKEVYKIVEIYLTRWKCDECYRYIKQSYNLEDIRVRSYNGIRNLVAIINAIAYFTSIYMGMNLKLKLMVQKVFILSKRFFGIPSFFNYAMADGIFELLKKTKAGIFTHNKKDNPPQRYLLSLFPE</sequence>
<dbReference type="AlphaFoldDB" id="A0A386HPJ3"/>
<dbReference type="EMBL" id="CP032489">
    <property type="protein sequence ID" value="AYD47410.1"/>
    <property type="molecule type" value="Genomic_DNA"/>
</dbReference>
<protein>
    <submittedName>
        <fullName evidence="1">Uncharacterized protein</fullName>
    </submittedName>
</protein>
<name>A0A386HPJ3_9BACT</name>
<dbReference type="KEGG" id="ark:D6B99_07175"/>
<proteinExistence type="predicted"/>